<dbReference type="Proteomes" id="UP000226437">
    <property type="component" value="Unassembled WGS sequence"/>
</dbReference>
<keyword evidence="3 8" id="KW-1134">Transmembrane beta strand</keyword>
<dbReference type="PROSITE" id="PS52016">
    <property type="entry name" value="TONB_DEPENDENT_REC_3"/>
    <property type="match status" value="1"/>
</dbReference>
<reference evidence="12 13" key="1">
    <citation type="submission" date="2017-10" db="EMBL/GenBank/DDBJ databases">
        <title>The draft genome sequence of Lewinella marina KCTC 32374.</title>
        <authorList>
            <person name="Wang K."/>
        </authorList>
    </citation>
    <scope>NUCLEOTIDE SEQUENCE [LARGE SCALE GENOMIC DNA]</scope>
    <source>
        <strain evidence="12 13">MKG-38</strain>
    </source>
</reference>
<keyword evidence="12" id="KW-0675">Receptor</keyword>
<dbReference type="InterPro" id="IPR039426">
    <property type="entry name" value="TonB-dep_rcpt-like"/>
</dbReference>
<evidence type="ECO:0000256" key="6">
    <source>
        <dbReference type="ARBA" id="ARBA00023136"/>
    </source>
</evidence>
<evidence type="ECO:0000256" key="1">
    <source>
        <dbReference type="ARBA" id="ARBA00004571"/>
    </source>
</evidence>
<dbReference type="GO" id="GO:0015344">
    <property type="term" value="F:siderophore uptake transmembrane transporter activity"/>
    <property type="evidence" value="ECO:0007669"/>
    <property type="project" value="TreeGrafter"/>
</dbReference>
<dbReference type="GO" id="GO:0044718">
    <property type="term" value="P:siderophore transmembrane transport"/>
    <property type="evidence" value="ECO:0007669"/>
    <property type="project" value="TreeGrafter"/>
</dbReference>
<dbReference type="OrthoDB" id="99480at2"/>
<comment type="caution">
    <text evidence="12">The sequence shown here is derived from an EMBL/GenBank/DDBJ whole genome shotgun (WGS) entry which is preliminary data.</text>
</comment>
<sequence>MRNCLLTLLSTFLVASCFGQRVAGRVVAADRSPIIGAYVIHLNSEHHTHSNELGYFELEGVAAGDSLRVTFLGYRTRVVPVPADNRELEVVLNESFFDLKAVTVRPDLRSLNVATDIDARLRPVNSAQDILRRVPGLIIGQHAGGGKAEQIFLRGFDIDHGTDVALSVEGMPVNMVSHAHGQGYADLHFLIPETIEKIDYGKGPYYADHGNFATAGYVNFSLKEKLDGSLLTAEAGSFNTLRTVGLFDLLDGPGSHAYLATEYLLSDGPFVSSQHFSRLNLMGRYTADLPSGSKVSVLASHFASKWDASGQIPRRAVADGSIGRFGAIDDTEGGFTGRTNLAGQFLRVVDRNTFVKTEVYFSRYTFDLYSNFTFFLIDPLNGDQIRQSEDRALAGVHSELQHAFRTAAGEATLKAGLGLRYDDNNEVALSRTKNRETLLERLQYGDIDETNLFAYAAADFEIGDLLVHPALRLDHFTFNYVDKLQPTYDRQEQRKTAVSPKLNFLYTVNDRTQVFLKTGIGFHANDSRVVLDRGADAILPAAYGADLGGIFRPSPRLHLNAALWYLFLEQEFVYVGDAGIVEPSGESRRLGLDLGLRYQLTDWLFADADLNYALARSVGAPEGANYIPLAPSLTGTGGLNVLQDRVSGGVRYRFVKDRPANEDNSIVADGYFLLDANVNYTLRRLSLGLAGENLLGAEWNETQFATLSRLRMEPEAVEEIHFTPGAPRSVRAVVRYRF</sequence>
<dbReference type="SUPFAM" id="SSF56935">
    <property type="entry name" value="Porins"/>
    <property type="match status" value="1"/>
</dbReference>
<keyword evidence="7 8" id="KW-0998">Cell outer membrane</keyword>
<gene>
    <name evidence="12" type="ORF">CGL56_12720</name>
</gene>
<dbReference type="PANTHER" id="PTHR30069:SF36">
    <property type="entry name" value="BLL6948 PROTEIN"/>
    <property type="match status" value="1"/>
</dbReference>
<evidence type="ECO:0000313" key="13">
    <source>
        <dbReference type="Proteomes" id="UP000226437"/>
    </source>
</evidence>
<dbReference type="PROSITE" id="PS51257">
    <property type="entry name" value="PROKAR_LIPOPROTEIN"/>
    <property type="match status" value="1"/>
</dbReference>
<evidence type="ECO:0000256" key="4">
    <source>
        <dbReference type="ARBA" id="ARBA00022692"/>
    </source>
</evidence>
<feature type="domain" description="TonB-dependent receptor-like beta-barrel" evidence="10">
    <location>
        <begin position="328"/>
        <end position="694"/>
    </location>
</feature>
<dbReference type="RefSeq" id="WP_099106947.1">
    <property type="nucleotide sequence ID" value="NZ_JAATJF010000002.1"/>
</dbReference>
<evidence type="ECO:0000256" key="8">
    <source>
        <dbReference type="PROSITE-ProRule" id="PRU01360"/>
    </source>
</evidence>
<dbReference type="InterPro" id="IPR036942">
    <property type="entry name" value="Beta-barrel_TonB_sf"/>
</dbReference>
<proteinExistence type="inferred from homology"/>
<dbReference type="Pfam" id="PF13715">
    <property type="entry name" value="CarbopepD_reg_2"/>
    <property type="match status" value="1"/>
</dbReference>
<keyword evidence="4 8" id="KW-0812">Transmembrane</keyword>
<dbReference type="InterPro" id="IPR008969">
    <property type="entry name" value="CarboxyPept-like_regulatory"/>
</dbReference>
<keyword evidence="13" id="KW-1185">Reference proteome</keyword>
<dbReference type="SUPFAM" id="SSF49464">
    <property type="entry name" value="Carboxypeptidase regulatory domain-like"/>
    <property type="match status" value="1"/>
</dbReference>
<name>A0A2G0CDJ1_9BACT</name>
<evidence type="ECO:0000259" key="11">
    <source>
        <dbReference type="Pfam" id="PF07715"/>
    </source>
</evidence>
<dbReference type="AlphaFoldDB" id="A0A2G0CDJ1"/>
<protein>
    <submittedName>
        <fullName evidence="12">TonB-dependent receptor</fullName>
    </submittedName>
</protein>
<comment type="subcellular location">
    <subcellularLocation>
        <location evidence="1 8">Cell outer membrane</location>
        <topology evidence="1 8">Multi-pass membrane protein</topology>
    </subcellularLocation>
</comment>
<dbReference type="EMBL" id="PDLO01000005">
    <property type="protein sequence ID" value="PHK98048.1"/>
    <property type="molecule type" value="Genomic_DNA"/>
</dbReference>
<keyword evidence="2 8" id="KW-0813">Transport</keyword>
<evidence type="ECO:0000256" key="7">
    <source>
        <dbReference type="ARBA" id="ARBA00023237"/>
    </source>
</evidence>
<evidence type="ECO:0000313" key="12">
    <source>
        <dbReference type="EMBL" id="PHK98048.1"/>
    </source>
</evidence>
<dbReference type="InterPro" id="IPR037066">
    <property type="entry name" value="Plug_dom_sf"/>
</dbReference>
<evidence type="ECO:0000256" key="5">
    <source>
        <dbReference type="ARBA" id="ARBA00023077"/>
    </source>
</evidence>
<dbReference type="Gene3D" id="2.40.170.20">
    <property type="entry name" value="TonB-dependent receptor, beta-barrel domain"/>
    <property type="match status" value="1"/>
</dbReference>
<dbReference type="PANTHER" id="PTHR30069">
    <property type="entry name" value="TONB-DEPENDENT OUTER MEMBRANE RECEPTOR"/>
    <property type="match status" value="1"/>
</dbReference>
<comment type="similarity">
    <text evidence="8 9">Belongs to the TonB-dependent receptor family.</text>
</comment>
<dbReference type="Pfam" id="PF00593">
    <property type="entry name" value="TonB_dep_Rec_b-barrel"/>
    <property type="match status" value="1"/>
</dbReference>
<dbReference type="InterPro" id="IPR000531">
    <property type="entry name" value="Beta-barrel_TonB"/>
</dbReference>
<evidence type="ECO:0000256" key="2">
    <source>
        <dbReference type="ARBA" id="ARBA00022448"/>
    </source>
</evidence>
<dbReference type="GO" id="GO:0009279">
    <property type="term" value="C:cell outer membrane"/>
    <property type="evidence" value="ECO:0007669"/>
    <property type="project" value="UniProtKB-SubCell"/>
</dbReference>
<keyword evidence="6 8" id="KW-0472">Membrane</keyword>
<evidence type="ECO:0000256" key="3">
    <source>
        <dbReference type="ARBA" id="ARBA00022452"/>
    </source>
</evidence>
<accession>A0A2G0CDJ1</accession>
<evidence type="ECO:0000256" key="9">
    <source>
        <dbReference type="RuleBase" id="RU003357"/>
    </source>
</evidence>
<evidence type="ECO:0000259" key="10">
    <source>
        <dbReference type="Pfam" id="PF00593"/>
    </source>
</evidence>
<organism evidence="12 13">
    <name type="scientific">Neolewinella marina</name>
    <dbReference type="NCBI Taxonomy" id="438751"/>
    <lineage>
        <taxon>Bacteria</taxon>
        <taxon>Pseudomonadati</taxon>
        <taxon>Bacteroidota</taxon>
        <taxon>Saprospiria</taxon>
        <taxon>Saprospirales</taxon>
        <taxon>Lewinellaceae</taxon>
        <taxon>Neolewinella</taxon>
    </lineage>
</organism>
<keyword evidence="5 9" id="KW-0798">TonB box</keyword>
<dbReference type="Pfam" id="PF07715">
    <property type="entry name" value="Plug"/>
    <property type="match status" value="1"/>
</dbReference>
<dbReference type="Gene3D" id="2.170.130.10">
    <property type="entry name" value="TonB-dependent receptor, plug domain"/>
    <property type="match status" value="1"/>
</dbReference>
<dbReference type="InterPro" id="IPR012910">
    <property type="entry name" value="Plug_dom"/>
</dbReference>
<feature type="domain" description="TonB-dependent receptor plug" evidence="11">
    <location>
        <begin position="114"/>
        <end position="216"/>
    </location>
</feature>